<organism evidence="3 4">
    <name type="scientific">Ostreococcus tauri</name>
    <name type="common">Marine green alga</name>
    <dbReference type="NCBI Taxonomy" id="70448"/>
    <lineage>
        <taxon>Eukaryota</taxon>
        <taxon>Viridiplantae</taxon>
        <taxon>Chlorophyta</taxon>
        <taxon>Mamiellophyceae</taxon>
        <taxon>Mamiellales</taxon>
        <taxon>Bathycoccaceae</taxon>
        <taxon>Ostreococcus</taxon>
    </lineage>
</organism>
<dbReference type="InterPro" id="IPR036249">
    <property type="entry name" value="Thioredoxin-like_sf"/>
</dbReference>
<dbReference type="AlphaFoldDB" id="Q00YE6"/>
<dbReference type="PROSITE" id="PS50404">
    <property type="entry name" value="GST_NTER"/>
    <property type="match status" value="1"/>
</dbReference>
<dbReference type="InterPro" id="IPR004045">
    <property type="entry name" value="Glutathione_S-Trfase_N"/>
</dbReference>
<feature type="compositionally biased region" description="Basic residues" evidence="1">
    <location>
        <begin position="34"/>
        <end position="43"/>
    </location>
</feature>
<reference evidence="4" key="1">
    <citation type="journal article" date="2006" name="Proc. Natl. Acad. Sci. U.S.A.">
        <title>Genome analysis of the smallest free-living eukaryote Ostreococcus tauri unveils many unique features.</title>
        <authorList>
            <person name="Derelle E."/>
            <person name="Ferraz C."/>
            <person name="Rombauts S."/>
            <person name="Rouze P."/>
            <person name="Worden A.Z."/>
            <person name="Robbens S."/>
            <person name="Partensky F."/>
            <person name="Degroeve S."/>
            <person name="Echeynie S."/>
            <person name="Cooke R."/>
            <person name="Saeys Y."/>
            <person name="Wuyts J."/>
            <person name="Jabbari K."/>
            <person name="Bowler C."/>
            <person name="Panaud O."/>
            <person name="Piegu B."/>
            <person name="Ball S.G."/>
            <person name="Ral J.-P."/>
            <person name="Bouget F.-Y."/>
            <person name="Piganeau G."/>
            <person name="De Baets B."/>
            <person name="Picard A."/>
            <person name="Delseny M."/>
            <person name="Demaille J."/>
            <person name="Van de Peer Y."/>
            <person name="Moreau H."/>
        </authorList>
    </citation>
    <scope>NUCLEOTIDE SEQUENCE [LARGE SCALE GENOMIC DNA]</scope>
    <source>
        <strain evidence="4">OTTH 0595 / CCAP 157/2 / RCC745</strain>
    </source>
</reference>
<dbReference type="GO" id="GO:0009507">
    <property type="term" value="C:chloroplast"/>
    <property type="evidence" value="ECO:0007669"/>
    <property type="project" value="TreeGrafter"/>
</dbReference>
<feature type="compositionally biased region" description="Basic and acidic residues" evidence="1">
    <location>
        <begin position="50"/>
        <end position="60"/>
    </location>
</feature>
<dbReference type="SUPFAM" id="SSF52833">
    <property type="entry name" value="Thioredoxin-like"/>
    <property type="match status" value="2"/>
</dbReference>
<dbReference type="PANTHER" id="PTHR45288">
    <property type="entry name" value="THIOREDOXIN FAMILY PROTEIN"/>
    <property type="match status" value="1"/>
</dbReference>
<feature type="domain" description="GST N-terminal" evidence="2">
    <location>
        <begin position="249"/>
        <end position="330"/>
    </location>
</feature>
<evidence type="ECO:0000259" key="2">
    <source>
        <dbReference type="PROSITE" id="PS50404"/>
    </source>
</evidence>
<dbReference type="OMA" id="MVIHQIK"/>
<reference evidence="3 4" key="2">
    <citation type="journal article" date="2014" name="BMC Genomics">
        <title>An improved genome of the model marine alga Ostreococcus tauri unfolds by assessing Illumina de novo assemblies.</title>
        <authorList>
            <person name="Blanc-Mathieu R."/>
            <person name="Verhelst B."/>
            <person name="Derelle E."/>
            <person name="Rombauts S."/>
            <person name="Bouget F.Y."/>
            <person name="Carre I."/>
            <person name="Chateau A."/>
            <person name="Eyre-Walker A."/>
            <person name="Grimsley N."/>
            <person name="Moreau H."/>
            <person name="Piegu B."/>
            <person name="Rivals E."/>
            <person name="Schackwitz W."/>
            <person name="Van de Peer Y."/>
            <person name="Piganeau G."/>
        </authorList>
    </citation>
    <scope>NUCLEOTIDE SEQUENCE [LARGE SCALE GENOMIC DNA]</scope>
    <source>
        <strain evidence="4">OTTH 0595 / CCAP 157/2 / RCC745</strain>
    </source>
</reference>
<accession>Q00YE6</accession>
<evidence type="ECO:0000313" key="3">
    <source>
        <dbReference type="EMBL" id="CAL57105.1"/>
    </source>
</evidence>
<dbReference type="Pfam" id="PF13417">
    <property type="entry name" value="GST_N_3"/>
    <property type="match status" value="2"/>
</dbReference>
<dbReference type="OrthoDB" id="422574at2759"/>
<feature type="region of interest" description="Disordered" evidence="1">
    <location>
        <begin position="1"/>
        <end position="60"/>
    </location>
</feature>
<sequence>MSFTTTRAFGSSARSGSSARTANAGTTPTTSSHRIIHRARRSRTATSATREGEVKSDVAPRPFTVREGELGKVASAAIPLVIRLGTGALIAGYKLELVEDDVTKYSPIRIFGKRLNERSTTLPSDRAKEPIVMYEYEGSPYCKKVREALSVLDCDVLFKPCPQGSEAFRAESKRLGATTYPFMVDPNTGTSMGESDDIIEYLFKTYGGETKIPLLLKRDSPLTNFTAYAAAVSRLKALRARPAKKIPEKPLELWTYEISPFSKLVREALTELCIPHVVKYTPRGSRKRDELFAEVSHFQVPFMRDPNTGVQMFESKEICEYIEREYGDAV</sequence>
<name>Q00YE6_OSTTA</name>
<evidence type="ECO:0000313" key="4">
    <source>
        <dbReference type="Proteomes" id="UP000009170"/>
    </source>
</evidence>
<feature type="compositionally biased region" description="Low complexity" evidence="1">
    <location>
        <begin position="1"/>
        <end position="33"/>
    </location>
</feature>
<dbReference type="KEGG" id="ota:OT_ostta12g00060"/>
<dbReference type="RefSeq" id="XP_003082159.1">
    <property type="nucleotide sequence ID" value="XM_003082111.1"/>
</dbReference>
<dbReference type="InParanoid" id="Q00YE6"/>
<gene>
    <name evidence="3" type="ORF">OT_ostta12g00060</name>
</gene>
<dbReference type="GeneID" id="9836158"/>
<dbReference type="EMBL" id="CAID01000012">
    <property type="protein sequence ID" value="CAL57105.1"/>
    <property type="molecule type" value="Genomic_DNA"/>
</dbReference>
<keyword evidence="4" id="KW-1185">Reference proteome</keyword>
<proteinExistence type="predicted"/>
<dbReference type="PROSITE" id="PS51354">
    <property type="entry name" value="GLUTAREDOXIN_2"/>
    <property type="match status" value="1"/>
</dbReference>
<evidence type="ECO:0000256" key="1">
    <source>
        <dbReference type="SAM" id="MobiDB-lite"/>
    </source>
</evidence>
<comment type="caution">
    <text evidence="3">The sequence shown here is derived from an EMBL/GenBank/DDBJ whole genome shotgun (WGS) entry which is preliminary data.</text>
</comment>
<dbReference type="Gene3D" id="3.40.30.10">
    <property type="entry name" value="Glutaredoxin"/>
    <property type="match status" value="2"/>
</dbReference>
<dbReference type="PANTHER" id="PTHR45288:SF1">
    <property type="entry name" value="THIOREDOXIN FAMILY PROTEIN"/>
    <property type="match status" value="1"/>
</dbReference>
<dbReference type="Proteomes" id="UP000009170">
    <property type="component" value="Unassembled WGS sequence"/>
</dbReference>
<protein>
    <submittedName>
        <fullName evidence="3">Thioredoxin-like fold</fullName>
    </submittedName>
</protein>